<protein>
    <submittedName>
        <fullName evidence="1">Uncharacterized protein</fullName>
    </submittedName>
</protein>
<accession>A0A2B8BKH9</accession>
<name>A0A2B8BKH9_9PROT</name>
<sequence length="150" mass="16147">MDWVLITKFGNNPIGAIGFVGDDAVAIAAFYDDRDGNQDGKVSLLERFAAKISIVRLDGLSVTEVAMQARVDPDVLERDPSFAQVASQIYLNFAKGLILDGIYAAYFARGVSMTGKGIAQLVTSSTVKGFVVRKGFEGVVKDAFYNVTGR</sequence>
<evidence type="ECO:0000313" key="2">
    <source>
        <dbReference type="Proteomes" id="UP000225379"/>
    </source>
</evidence>
<dbReference type="AlphaFoldDB" id="A0A2B8BKH9"/>
<dbReference type="OrthoDB" id="8450139at2"/>
<keyword evidence="2" id="KW-1185">Reference proteome</keyword>
<dbReference type="RefSeq" id="WP_098736034.1">
    <property type="nucleotide sequence ID" value="NZ_PDKW01000039.1"/>
</dbReference>
<reference evidence="2" key="1">
    <citation type="submission" date="2017-10" db="EMBL/GenBank/DDBJ databases">
        <authorList>
            <person name="Kravchenko I.K."/>
            <person name="Grouzdev D.S."/>
        </authorList>
    </citation>
    <scope>NUCLEOTIDE SEQUENCE [LARGE SCALE GENOMIC DNA]</scope>
    <source>
        <strain evidence="2">B2</strain>
    </source>
</reference>
<proteinExistence type="predicted"/>
<organism evidence="1 2">
    <name type="scientific">Azospirillum palustre</name>
    <dbReference type="NCBI Taxonomy" id="2044885"/>
    <lineage>
        <taxon>Bacteria</taxon>
        <taxon>Pseudomonadati</taxon>
        <taxon>Pseudomonadota</taxon>
        <taxon>Alphaproteobacteria</taxon>
        <taxon>Rhodospirillales</taxon>
        <taxon>Azospirillaceae</taxon>
        <taxon>Azospirillum</taxon>
    </lineage>
</organism>
<dbReference type="EMBL" id="PDKW01000039">
    <property type="protein sequence ID" value="PGH58048.1"/>
    <property type="molecule type" value="Genomic_DNA"/>
</dbReference>
<comment type="caution">
    <text evidence="1">The sequence shown here is derived from an EMBL/GenBank/DDBJ whole genome shotgun (WGS) entry which is preliminary data.</text>
</comment>
<dbReference type="Proteomes" id="UP000225379">
    <property type="component" value="Unassembled WGS sequence"/>
</dbReference>
<evidence type="ECO:0000313" key="1">
    <source>
        <dbReference type="EMBL" id="PGH58048.1"/>
    </source>
</evidence>
<gene>
    <name evidence="1" type="ORF">CRT60_08825</name>
</gene>